<dbReference type="GO" id="GO:0017017">
    <property type="term" value="F:MAP kinase tyrosine/serine/threonine phosphatase activity"/>
    <property type="evidence" value="ECO:0007669"/>
    <property type="project" value="InterPro"/>
</dbReference>
<feature type="domain" description="Rhodanese" evidence="14">
    <location>
        <begin position="26"/>
        <end position="146"/>
    </location>
</feature>
<keyword evidence="3 10" id="KW-0378">Hydrolase</keyword>
<dbReference type="Pfam" id="PF00782">
    <property type="entry name" value="DSPc"/>
    <property type="match status" value="1"/>
</dbReference>
<dbReference type="InterPro" id="IPR029021">
    <property type="entry name" value="Prot-tyrosine_phosphatase-like"/>
</dbReference>
<comment type="caution">
    <text evidence="15">The sequence shown here is derived from an EMBL/GenBank/DDBJ whole genome shotgun (WGS) entry which is preliminary data.</text>
</comment>
<dbReference type="EC" id="3.1.3.16" evidence="10"/>
<dbReference type="EC" id="3.1.3.48" evidence="10"/>
<dbReference type="PANTHER" id="PTHR10159:SF109">
    <property type="entry name" value="DUAL SPECIFICITY PROTEIN PHOSPHATASE 2"/>
    <property type="match status" value="1"/>
</dbReference>
<evidence type="ECO:0000256" key="3">
    <source>
        <dbReference type="ARBA" id="ARBA00022801"/>
    </source>
</evidence>
<feature type="domain" description="Tyrosine specific protein phosphatases" evidence="13">
    <location>
        <begin position="242"/>
        <end position="296"/>
    </location>
</feature>
<dbReference type="SMART" id="SM00450">
    <property type="entry name" value="RHOD"/>
    <property type="match status" value="1"/>
</dbReference>
<keyword evidence="4 10" id="KW-0904">Protein phosphatase</keyword>
<dbReference type="Pfam" id="PF00581">
    <property type="entry name" value="Rhodanese"/>
    <property type="match status" value="1"/>
</dbReference>
<evidence type="ECO:0000256" key="5">
    <source>
        <dbReference type="ARBA" id="ARBA00023242"/>
    </source>
</evidence>
<dbReference type="FunFam" id="3.90.190.10:FF:000015">
    <property type="entry name" value="Dual specificity phosphatase 4"/>
    <property type="match status" value="1"/>
</dbReference>
<evidence type="ECO:0000256" key="1">
    <source>
        <dbReference type="ARBA" id="ARBA00004123"/>
    </source>
</evidence>
<dbReference type="PRINTS" id="PR01764">
    <property type="entry name" value="MAPKPHPHTASE"/>
</dbReference>
<gene>
    <name evidence="15" type="ORF">E1301_Tti015555</name>
</gene>
<dbReference type="SMART" id="SM00404">
    <property type="entry name" value="PTPc_motif"/>
    <property type="match status" value="1"/>
</dbReference>
<evidence type="ECO:0000259" key="14">
    <source>
        <dbReference type="PROSITE" id="PS50206"/>
    </source>
</evidence>
<dbReference type="PANTHER" id="PTHR10159">
    <property type="entry name" value="DUAL SPECIFICITY PROTEIN PHOSPHATASE"/>
    <property type="match status" value="1"/>
</dbReference>
<dbReference type="PROSITE" id="PS50054">
    <property type="entry name" value="TYR_PHOSPHATASE_DUAL"/>
    <property type="match status" value="1"/>
</dbReference>
<dbReference type="OrthoDB" id="165342at2759"/>
<keyword evidence="16" id="KW-1185">Reference proteome</keyword>
<evidence type="ECO:0000313" key="15">
    <source>
        <dbReference type="EMBL" id="KAA0713806.1"/>
    </source>
</evidence>
<evidence type="ECO:0000256" key="6">
    <source>
        <dbReference type="ARBA" id="ARBA00048832"/>
    </source>
</evidence>
<name>A0A5A9NYP3_9TELE</name>
<dbReference type="SMART" id="SM00195">
    <property type="entry name" value="DSPc"/>
    <property type="match status" value="1"/>
</dbReference>
<comment type="similarity">
    <text evidence="2 10">Belongs to the protein-tyrosine phosphatase family. Non-receptor class dual specificity subfamily.</text>
</comment>
<comment type="catalytic activity">
    <reaction evidence="7">
        <text>O-phospho-L-tyrosyl-[protein] + H2O = L-tyrosyl-[protein] + phosphate</text>
        <dbReference type="Rhea" id="RHEA:10684"/>
        <dbReference type="Rhea" id="RHEA-COMP:10136"/>
        <dbReference type="Rhea" id="RHEA-COMP:20101"/>
        <dbReference type="ChEBI" id="CHEBI:15377"/>
        <dbReference type="ChEBI" id="CHEBI:43474"/>
        <dbReference type="ChEBI" id="CHEBI:46858"/>
        <dbReference type="ChEBI" id="CHEBI:61978"/>
        <dbReference type="EC" id="3.1.3.48"/>
    </reaction>
    <physiologicalReaction direction="left-to-right" evidence="7">
        <dbReference type="Rhea" id="RHEA:10685"/>
    </physiologicalReaction>
</comment>
<comment type="function">
    <text evidence="8">Dephosphorylates both phosphorylated Thr and Tyr residues in MAPK1, and dephosphorylation of phosphotyrosine is slightly faster than that of phosphothreonine. Can dephosphorylate MAPK1.</text>
</comment>
<reference evidence="15 16" key="1">
    <citation type="journal article" date="2019" name="Mol. Ecol. Resour.">
        <title>Chromosome-level genome assembly of Triplophysa tibetana, a fish adapted to the harsh high-altitude environment of the Tibetan Plateau.</title>
        <authorList>
            <person name="Yang X."/>
            <person name="Liu H."/>
            <person name="Ma Z."/>
            <person name="Zou Y."/>
            <person name="Zou M."/>
            <person name="Mao Y."/>
            <person name="Li X."/>
            <person name="Wang H."/>
            <person name="Chen T."/>
            <person name="Wang W."/>
            <person name="Yang R."/>
        </authorList>
    </citation>
    <scope>NUCLEOTIDE SEQUENCE [LARGE SCALE GENOMIC DNA]</scope>
    <source>
        <strain evidence="15">TTIB1903HZAU</strain>
        <tissue evidence="15">Muscle</tissue>
    </source>
</reference>
<dbReference type="SUPFAM" id="SSF52821">
    <property type="entry name" value="Rhodanese/Cell cycle control phosphatase"/>
    <property type="match status" value="1"/>
</dbReference>
<dbReference type="InterPro" id="IPR020422">
    <property type="entry name" value="TYR_PHOSPHATASE_DUAL_dom"/>
</dbReference>
<feature type="active site" description="Phosphocysteine intermediate" evidence="11">
    <location>
        <position position="262"/>
    </location>
</feature>
<dbReference type="InterPro" id="IPR036873">
    <property type="entry name" value="Rhodanese-like_dom_sf"/>
</dbReference>
<dbReference type="CDD" id="cd01446">
    <property type="entry name" value="DSP_MapKP"/>
    <property type="match status" value="1"/>
</dbReference>
<keyword evidence="5" id="KW-0539">Nucleus</keyword>
<comment type="catalytic activity">
    <reaction evidence="6">
        <text>O-phospho-L-threonyl-[protein] + H2O = L-threonyl-[protein] + phosphate</text>
        <dbReference type="Rhea" id="RHEA:47004"/>
        <dbReference type="Rhea" id="RHEA-COMP:11060"/>
        <dbReference type="Rhea" id="RHEA-COMP:11605"/>
        <dbReference type="ChEBI" id="CHEBI:15377"/>
        <dbReference type="ChEBI" id="CHEBI:30013"/>
        <dbReference type="ChEBI" id="CHEBI:43474"/>
        <dbReference type="ChEBI" id="CHEBI:61977"/>
        <dbReference type="EC" id="3.1.3.16"/>
    </reaction>
    <physiologicalReaction direction="left-to-right" evidence="6">
        <dbReference type="Rhea" id="RHEA:47005"/>
    </physiologicalReaction>
</comment>
<dbReference type="InterPro" id="IPR000387">
    <property type="entry name" value="Tyr_Pase_dom"/>
</dbReference>
<dbReference type="GO" id="GO:0005737">
    <property type="term" value="C:cytoplasm"/>
    <property type="evidence" value="ECO:0007669"/>
    <property type="project" value="TreeGrafter"/>
</dbReference>
<evidence type="ECO:0000313" key="16">
    <source>
        <dbReference type="Proteomes" id="UP000324632"/>
    </source>
</evidence>
<evidence type="ECO:0000256" key="7">
    <source>
        <dbReference type="ARBA" id="ARBA00051341"/>
    </source>
</evidence>
<feature type="domain" description="Tyrosine-protein phosphatase" evidence="12">
    <location>
        <begin position="177"/>
        <end position="318"/>
    </location>
</feature>
<evidence type="ECO:0000256" key="11">
    <source>
        <dbReference type="PIRSR" id="PIRSR000939-1"/>
    </source>
</evidence>
<dbReference type="PROSITE" id="PS50206">
    <property type="entry name" value="RHODANESE_3"/>
    <property type="match status" value="1"/>
</dbReference>
<protein>
    <recommendedName>
        <fullName evidence="10">Dual specificity protein phosphatase</fullName>
        <ecNumber evidence="10">3.1.3.16</ecNumber>
        <ecNumber evidence="10">3.1.3.48</ecNumber>
    </recommendedName>
</protein>
<dbReference type="AlphaFoldDB" id="A0A5A9NYP3"/>
<dbReference type="PIRSF" id="PIRSF000939">
    <property type="entry name" value="MAPK_Ptase"/>
    <property type="match status" value="1"/>
</dbReference>
<evidence type="ECO:0000256" key="8">
    <source>
        <dbReference type="ARBA" id="ARBA00057539"/>
    </source>
</evidence>
<dbReference type="InterPro" id="IPR008343">
    <property type="entry name" value="MKP"/>
</dbReference>
<dbReference type="Proteomes" id="UP000324632">
    <property type="component" value="Chromosome 12"/>
</dbReference>
<dbReference type="GO" id="GO:0004725">
    <property type="term" value="F:protein tyrosine phosphatase activity"/>
    <property type="evidence" value="ECO:0007669"/>
    <property type="project" value="UniProtKB-EC"/>
</dbReference>
<comment type="subcellular location">
    <subcellularLocation>
        <location evidence="1">Nucleus</location>
    </subcellularLocation>
</comment>
<organism evidence="15 16">
    <name type="scientific">Triplophysa tibetana</name>
    <dbReference type="NCBI Taxonomy" id="1572043"/>
    <lineage>
        <taxon>Eukaryota</taxon>
        <taxon>Metazoa</taxon>
        <taxon>Chordata</taxon>
        <taxon>Craniata</taxon>
        <taxon>Vertebrata</taxon>
        <taxon>Euteleostomi</taxon>
        <taxon>Actinopterygii</taxon>
        <taxon>Neopterygii</taxon>
        <taxon>Teleostei</taxon>
        <taxon>Ostariophysi</taxon>
        <taxon>Cypriniformes</taxon>
        <taxon>Nemacheilidae</taxon>
        <taxon>Triplophysa</taxon>
    </lineage>
</organism>
<dbReference type="GO" id="GO:0001706">
    <property type="term" value="P:endoderm formation"/>
    <property type="evidence" value="ECO:0007669"/>
    <property type="project" value="TreeGrafter"/>
</dbReference>
<dbReference type="FunFam" id="3.40.250.10:FF:000034">
    <property type="entry name" value="Dual specificity phosphatase 2"/>
    <property type="match status" value="1"/>
</dbReference>
<evidence type="ECO:0000256" key="9">
    <source>
        <dbReference type="ARBA" id="ARBA00065606"/>
    </source>
</evidence>
<dbReference type="GO" id="GO:0005634">
    <property type="term" value="C:nucleus"/>
    <property type="evidence" value="ECO:0007669"/>
    <property type="project" value="UniProtKB-SubCell"/>
</dbReference>
<evidence type="ECO:0000256" key="4">
    <source>
        <dbReference type="ARBA" id="ARBA00022912"/>
    </source>
</evidence>
<accession>A0A5A9NYP3</accession>
<dbReference type="SUPFAM" id="SSF52799">
    <property type="entry name" value="(Phosphotyrosine protein) phosphatases II"/>
    <property type="match status" value="1"/>
</dbReference>
<dbReference type="PROSITE" id="PS50056">
    <property type="entry name" value="TYR_PHOSPHATASE_2"/>
    <property type="match status" value="1"/>
</dbReference>
<dbReference type="Gene3D" id="3.40.250.10">
    <property type="entry name" value="Rhodanese-like domain"/>
    <property type="match status" value="1"/>
</dbReference>
<dbReference type="Gene3D" id="3.90.190.10">
    <property type="entry name" value="Protein tyrosine phosphatase superfamily"/>
    <property type="match status" value="1"/>
</dbReference>
<proteinExistence type="inferred from homology"/>
<dbReference type="InterPro" id="IPR016130">
    <property type="entry name" value="Tyr_Pase_AS"/>
</dbReference>
<dbReference type="InterPro" id="IPR001763">
    <property type="entry name" value="Rhodanese-like_dom"/>
</dbReference>
<dbReference type="InterPro" id="IPR003595">
    <property type="entry name" value="Tyr_Pase_cat"/>
</dbReference>
<evidence type="ECO:0000256" key="2">
    <source>
        <dbReference type="ARBA" id="ARBA00008601"/>
    </source>
</evidence>
<dbReference type="InterPro" id="IPR000340">
    <property type="entry name" value="Dual-sp_phosphatase_cat-dom"/>
</dbReference>
<sequence>MGIGEPLEISGSELVHILRTPSEFFTSGGCIVLDCRPFLAYSRSHIIESRNVNWNSMLRRRSKSSVVSLEWLVADKSLLAQLRNGDFSPVVVLDENSRSVRDLKSESLASLLISALQLEVQSGSTQICFLQGGFDGFLSHYPELCFNLPVLCSNHPALSDSEPIMSGRKTPLYDQGGPVELLPFLFLGSAHHSSRRETLERCGITAVLNVSSSCPNLFEEELQYKTLKVEDNLAADIRVLFPEAIQFIESVKESGGRVLVHCHAGISRSATICLAYLMHARRVRLDEAFDFVKRRRQVISPNLAFMGQLLQFETDVLCPFSVLDRENSAAAF</sequence>
<dbReference type="PROSITE" id="PS00383">
    <property type="entry name" value="TYR_PHOSPHATASE_1"/>
    <property type="match status" value="1"/>
</dbReference>
<evidence type="ECO:0000259" key="13">
    <source>
        <dbReference type="PROSITE" id="PS50056"/>
    </source>
</evidence>
<dbReference type="EMBL" id="SOYY01000012">
    <property type="protein sequence ID" value="KAA0713806.1"/>
    <property type="molecule type" value="Genomic_DNA"/>
</dbReference>
<evidence type="ECO:0000256" key="10">
    <source>
        <dbReference type="PIRNR" id="PIRNR000939"/>
    </source>
</evidence>
<comment type="subunit">
    <text evidence="9">Interacts with MAPK14; this interaction does not lead to catalytic activation of DUSP2 and dephosphrylation of MAPK14.</text>
</comment>
<dbReference type="GO" id="GO:0043409">
    <property type="term" value="P:negative regulation of MAPK cascade"/>
    <property type="evidence" value="ECO:0007669"/>
    <property type="project" value="TreeGrafter"/>
</dbReference>
<dbReference type="GO" id="GO:0004722">
    <property type="term" value="F:protein serine/threonine phosphatase activity"/>
    <property type="evidence" value="ECO:0007669"/>
    <property type="project" value="UniProtKB-EC"/>
</dbReference>
<evidence type="ECO:0000259" key="12">
    <source>
        <dbReference type="PROSITE" id="PS50054"/>
    </source>
</evidence>